<dbReference type="EMBL" id="JAAMFM010000002">
    <property type="protein sequence ID" value="NVM93824.1"/>
    <property type="molecule type" value="Genomic_DNA"/>
</dbReference>
<reference evidence="9 10" key="1">
    <citation type="submission" date="2020-02" db="EMBL/GenBank/DDBJ databases">
        <title>Genome sequence of strain AETb3-4.</title>
        <authorList>
            <person name="Gao J."/>
            <person name="Zhang X."/>
        </authorList>
    </citation>
    <scope>NUCLEOTIDE SEQUENCE [LARGE SCALE GENOMIC DNA]</scope>
    <source>
        <strain evidence="9 10">AETb3-4</strain>
    </source>
</reference>
<accession>A0A7Y7IE45</accession>
<evidence type="ECO:0000256" key="3">
    <source>
        <dbReference type="ARBA" id="ARBA00022448"/>
    </source>
</evidence>
<dbReference type="RefSeq" id="WP_176633541.1">
    <property type="nucleotide sequence ID" value="NZ_JAAMFM010000002.1"/>
</dbReference>
<feature type="transmembrane region" description="Helical" evidence="8">
    <location>
        <begin position="227"/>
        <end position="249"/>
    </location>
</feature>
<evidence type="ECO:0000256" key="5">
    <source>
        <dbReference type="ARBA" id="ARBA00022692"/>
    </source>
</evidence>
<feature type="transmembrane region" description="Helical" evidence="8">
    <location>
        <begin position="12"/>
        <end position="33"/>
    </location>
</feature>
<feature type="transmembrane region" description="Helical" evidence="8">
    <location>
        <begin position="104"/>
        <end position="125"/>
    </location>
</feature>
<keyword evidence="10" id="KW-1185">Reference proteome</keyword>
<sequence length="312" mass="32306">MGTSNTARGAAASLAASALFAVIFLVAGSLTGWGSGEIFGWRVVLTLATLAVILPLMARGRAEIAALASLVRRRPSMLLPGALATAVVGVQLWLFMWAPLNGMALSVSFGYFLLPLTMVVAGRLFFGERLSVLRRLAVAAAALGVAHQAFSEGGLAWPTLAVCLAYPVYFVLRRKLGTDTLAAFSAELLAMLPLGIYFILAGPHGILGPGVPGAASAPVPWGAGLWSSGYAGVGAIGVLGGAAMLFYLLASKWLPLSLFGLLSYVEPVLLVGVSLLLGEHLGWAALLTYGPILLALVLLAVDGRRSSPRPVT</sequence>
<evidence type="ECO:0000256" key="8">
    <source>
        <dbReference type="SAM" id="Phobius"/>
    </source>
</evidence>
<comment type="subcellular location">
    <subcellularLocation>
        <location evidence="1">Cell membrane</location>
        <topology evidence="1">Multi-pass membrane protein</topology>
    </subcellularLocation>
</comment>
<evidence type="ECO:0000313" key="9">
    <source>
        <dbReference type="EMBL" id="NVM93824.1"/>
    </source>
</evidence>
<keyword evidence="6 8" id="KW-1133">Transmembrane helix</keyword>
<evidence type="ECO:0000256" key="1">
    <source>
        <dbReference type="ARBA" id="ARBA00004651"/>
    </source>
</evidence>
<feature type="transmembrane region" description="Helical" evidence="8">
    <location>
        <begin position="184"/>
        <end position="207"/>
    </location>
</feature>
<evidence type="ECO:0000256" key="7">
    <source>
        <dbReference type="ARBA" id="ARBA00023136"/>
    </source>
</evidence>
<dbReference type="InterPro" id="IPR004626">
    <property type="entry name" value="RarD"/>
</dbReference>
<comment type="similarity">
    <text evidence="2">Belongs to the EamA transporter family.</text>
</comment>
<protein>
    <submittedName>
        <fullName evidence="9">EamA family transporter RarD</fullName>
    </submittedName>
</protein>
<evidence type="ECO:0000313" key="10">
    <source>
        <dbReference type="Proteomes" id="UP000543556"/>
    </source>
</evidence>
<feature type="transmembrane region" description="Helical" evidence="8">
    <location>
        <begin position="283"/>
        <end position="301"/>
    </location>
</feature>
<dbReference type="Proteomes" id="UP000543556">
    <property type="component" value="Unassembled WGS sequence"/>
</dbReference>
<dbReference type="GO" id="GO:0005886">
    <property type="term" value="C:plasma membrane"/>
    <property type="evidence" value="ECO:0007669"/>
    <property type="project" value="UniProtKB-SubCell"/>
</dbReference>
<gene>
    <name evidence="9" type="primary">rarD</name>
    <name evidence="9" type="ORF">G6034_02660</name>
</gene>
<feature type="transmembrane region" description="Helical" evidence="8">
    <location>
        <begin position="78"/>
        <end position="98"/>
    </location>
</feature>
<keyword evidence="5 8" id="KW-0812">Transmembrane</keyword>
<keyword evidence="4" id="KW-1003">Cell membrane</keyword>
<comment type="caution">
    <text evidence="9">The sequence shown here is derived from an EMBL/GenBank/DDBJ whole genome shotgun (WGS) entry which is preliminary data.</text>
</comment>
<keyword evidence="3" id="KW-0813">Transport</keyword>
<evidence type="ECO:0000256" key="2">
    <source>
        <dbReference type="ARBA" id="ARBA00007362"/>
    </source>
</evidence>
<dbReference type="AlphaFoldDB" id="A0A7Y7IE45"/>
<feature type="transmembrane region" description="Helical" evidence="8">
    <location>
        <begin position="155"/>
        <end position="172"/>
    </location>
</feature>
<keyword evidence="7 8" id="KW-0472">Membrane</keyword>
<organism evidence="9 10">
    <name type="scientific">Arthrobacter wenxiniae</name>
    <dbReference type="NCBI Taxonomy" id="2713570"/>
    <lineage>
        <taxon>Bacteria</taxon>
        <taxon>Bacillati</taxon>
        <taxon>Actinomycetota</taxon>
        <taxon>Actinomycetes</taxon>
        <taxon>Micrococcales</taxon>
        <taxon>Micrococcaceae</taxon>
        <taxon>Arthrobacter</taxon>
    </lineage>
</organism>
<evidence type="ECO:0000256" key="6">
    <source>
        <dbReference type="ARBA" id="ARBA00022989"/>
    </source>
</evidence>
<feature type="transmembrane region" description="Helical" evidence="8">
    <location>
        <begin position="132"/>
        <end position="149"/>
    </location>
</feature>
<evidence type="ECO:0000256" key="4">
    <source>
        <dbReference type="ARBA" id="ARBA00022475"/>
    </source>
</evidence>
<proteinExistence type="inferred from homology"/>
<feature type="transmembrane region" description="Helical" evidence="8">
    <location>
        <begin position="39"/>
        <end position="58"/>
    </location>
</feature>
<feature type="transmembrane region" description="Helical" evidence="8">
    <location>
        <begin position="256"/>
        <end position="277"/>
    </location>
</feature>
<dbReference type="NCBIfam" id="TIGR00688">
    <property type="entry name" value="rarD"/>
    <property type="match status" value="1"/>
</dbReference>
<name>A0A7Y7IE45_9MICC</name>